<evidence type="ECO:0000313" key="2">
    <source>
        <dbReference type="EMBL" id="EID76637.1"/>
    </source>
</evidence>
<proteinExistence type="predicted"/>
<keyword evidence="3" id="KW-1185">Reference proteome</keyword>
<reference evidence="2 3" key="1">
    <citation type="journal article" date="2012" name="J. Bacteriol.">
        <title>Genome Sequence of the Halotolerant Bacterium Imtechella halotolerans K1T.</title>
        <authorList>
            <person name="Kumar S."/>
            <person name="Vikram S."/>
            <person name="Subramanian S."/>
            <person name="Raghava G.P."/>
            <person name="Pinnaka A.K."/>
        </authorList>
    </citation>
    <scope>NUCLEOTIDE SEQUENCE [LARGE SCALE GENOMIC DNA]</scope>
    <source>
        <strain evidence="2 3">K1</strain>
    </source>
</reference>
<evidence type="ECO:0000313" key="3">
    <source>
        <dbReference type="Proteomes" id="UP000005938"/>
    </source>
</evidence>
<dbReference type="Proteomes" id="UP000005938">
    <property type="component" value="Unassembled WGS sequence"/>
</dbReference>
<dbReference type="eggNOG" id="COG4768">
    <property type="taxonomic scope" value="Bacteria"/>
</dbReference>
<feature type="transmembrane region" description="Helical" evidence="1">
    <location>
        <begin position="12"/>
        <end position="31"/>
    </location>
</feature>
<dbReference type="AlphaFoldDB" id="I0WJS1"/>
<dbReference type="STRING" id="946077.W5A_01400"/>
<sequence length="284" mass="32654">MISSQFRESKLLIGILVVISAIIITFSYFNYKENANHTQFFESEKEFLKQELLTLQKAIEAHHGDNSPYTAQWITLSSQVELLIDSLNNIHIDPSLLIKYRNRFAVFRDHKVRLEKLSDSLRISNQFLYSPSDINNLRLVRQVEGLQNSTKRITDTVSLSFSNPTVTPYKVRLNGNLLETNRAARTNKLRYCFSISGNTRNPIPEHLVYIQIINPKGIIMGAQEEITYQHTSIVYSDIVQFEYQVGTLSLCEALHLSEKALPGTYKIHLFYQGKMVSTSQFTLE</sequence>
<keyword evidence="1" id="KW-1133">Transmembrane helix</keyword>
<protein>
    <submittedName>
        <fullName evidence="2">Uncharacterized protein</fullName>
    </submittedName>
</protein>
<gene>
    <name evidence="2" type="ORF">W5A_01400</name>
</gene>
<evidence type="ECO:0000256" key="1">
    <source>
        <dbReference type="SAM" id="Phobius"/>
    </source>
</evidence>
<keyword evidence="1" id="KW-0812">Transmembrane</keyword>
<keyword evidence="1" id="KW-0472">Membrane</keyword>
<organism evidence="2 3">
    <name type="scientific">Imtechella halotolerans K1</name>
    <dbReference type="NCBI Taxonomy" id="946077"/>
    <lineage>
        <taxon>Bacteria</taxon>
        <taxon>Pseudomonadati</taxon>
        <taxon>Bacteroidota</taxon>
        <taxon>Flavobacteriia</taxon>
        <taxon>Flavobacteriales</taxon>
        <taxon>Flavobacteriaceae</taxon>
        <taxon>Imtechella</taxon>
    </lineage>
</organism>
<dbReference type="RefSeq" id="WP_008236635.1">
    <property type="nucleotide sequence ID" value="NZ_AJJU01000002.1"/>
</dbReference>
<dbReference type="EMBL" id="AJJU01000002">
    <property type="protein sequence ID" value="EID76637.1"/>
    <property type="molecule type" value="Genomic_DNA"/>
</dbReference>
<accession>I0WJS1</accession>
<name>I0WJS1_9FLAO</name>
<comment type="caution">
    <text evidence="2">The sequence shown here is derived from an EMBL/GenBank/DDBJ whole genome shotgun (WGS) entry which is preliminary data.</text>
</comment>